<gene>
    <name evidence="1" type="ORF">Pla52n_45130</name>
</gene>
<dbReference type="AlphaFoldDB" id="A0A5C6ANZ1"/>
<comment type="caution">
    <text evidence="1">The sequence shown here is derived from an EMBL/GenBank/DDBJ whole genome shotgun (WGS) entry which is preliminary data.</text>
</comment>
<evidence type="ECO:0000313" key="2">
    <source>
        <dbReference type="Proteomes" id="UP000320176"/>
    </source>
</evidence>
<dbReference type="EMBL" id="SJPN01000005">
    <property type="protein sequence ID" value="TWU01141.1"/>
    <property type="molecule type" value="Genomic_DNA"/>
</dbReference>
<protein>
    <submittedName>
        <fullName evidence="1">Uncharacterized protein</fullName>
    </submittedName>
</protein>
<evidence type="ECO:0000313" key="1">
    <source>
        <dbReference type="EMBL" id="TWU01141.1"/>
    </source>
</evidence>
<dbReference type="Proteomes" id="UP000320176">
    <property type="component" value="Unassembled WGS sequence"/>
</dbReference>
<accession>A0A5C6ANZ1</accession>
<proteinExistence type="predicted"/>
<sequence>MFNGFRSHFEVETLRLMATWYSRMVILTETLGGTRILIAARTLGFRRRHGTLFFNRLIFECLFVLCHSLPDWDFDGWLFRSNLRAG</sequence>
<reference evidence="1 2" key="1">
    <citation type="submission" date="2019-02" db="EMBL/GenBank/DDBJ databases">
        <title>Deep-cultivation of Planctomycetes and their phenomic and genomic characterization uncovers novel biology.</title>
        <authorList>
            <person name="Wiegand S."/>
            <person name="Jogler M."/>
            <person name="Boedeker C."/>
            <person name="Pinto D."/>
            <person name="Vollmers J."/>
            <person name="Rivas-Marin E."/>
            <person name="Kohn T."/>
            <person name="Peeters S.H."/>
            <person name="Heuer A."/>
            <person name="Rast P."/>
            <person name="Oberbeckmann S."/>
            <person name="Bunk B."/>
            <person name="Jeske O."/>
            <person name="Meyerdierks A."/>
            <person name="Storesund J.E."/>
            <person name="Kallscheuer N."/>
            <person name="Luecker S."/>
            <person name="Lage O.M."/>
            <person name="Pohl T."/>
            <person name="Merkel B.J."/>
            <person name="Hornburger P."/>
            <person name="Mueller R.-W."/>
            <person name="Bruemmer F."/>
            <person name="Labrenz M."/>
            <person name="Spormann A.M."/>
            <person name="Op Den Camp H."/>
            <person name="Overmann J."/>
            <person name="Amann R."/>
            <person name="Jetten M.S.M."/>
            <person name="Mascher T."/>
            <person name="Medema M.H."/>
            <person name="Devos D.P."/>
            <person name="Kaster A.-K."/>
            <person name="Ovreas L."/>
            <person name="Rohde M."/>
            <person name="Galperin M.Y."/>
            <person name="Jogler C."/>
        </authorList>
    </citation>
    <scope>NUCLEOTIDE SEQUENCE [LARGE SCALE GENOMIC DNA]</scope>
    <source>
        <strain evidence="1 2">Pla52n</strain>
    </source>
</reference>
<organism evidence="1 2">
    <name type="scientific">Stieleria varia</name>
    <dbReference type="NCBI Taxonomy" id="2528005"/>
    <lineage>
        <taxon>Bacteria</taxon>
        <taxon>Pseudomonadati</taxon>
        <taxon>Planctomycetota</taxon>
        <taxon>Planctomycetia</taxon>
        <taxon>Pirellulales</taxon>
        <taxon>Pirellulaceae</taxon>
        <taxon>Stieleria</taxon>
    </lineage>
</organism>
<name>A0A5C6ANZ1_9BACT</name>
<keyword evidence="2" id="KW-1185">Reference proteome</keyword>